<comment type="similarity">
    <text evidence="2 7">Belongs to the flavodoxin family.</text>
</comment>
<dbReference type="Pfam" id="PF00258">
    <property type="entry name" value="Flavodoxin_1"/>
    <property type="match status" value="1"/>
</dbReference>
<keyword evidence="4 7" id="KW-0285">Flavoprotein</keyword>
<keyword evidence="6 7" id="KW-0249">Electron transport</keyword>
<dbReference type="InterPro" id="IPR008254">
    <property type="entry name" value="Flavodoxin/NO_synth"/>
</dbReference>
<dbReference type="eggNOG" id="COG0716">
    <property type="taxonomic scope" value="Bacteria"/>
</dbReference>
<organism evidence="9 10">
    <name type="scientific">Cryptobacterium curtum (strain ATCC 700683 / DSM 15641 / CCUG 43107 / 12-3)</name>
    <dbReference type="NCBI Taxonomy" id="469378"/>
    <lineage>
        <taxon>Bacteria</taxon>
        <taxon>Bacillati</taxon>
        <taxon>Actinomycetota</taxon>
        <taxon>Coriobacteriia</taxon>
        <taxon>Eggerthellales</taxon>
        <taxon>Eggerthellaceae</taxon>
        <taxon>Cryptobacterium</taxon>
    </lineage>
</organism>
<feature type="domain" description="Flavodoxin-like" evidence="8">
    <location>
        <begin position="4"/>
        <end position="139"/>
    </location>
</feature>
<dbReference type="InterPro" id="IPR001226">
    <property type="entry name" value="Flavodoxin_CS"/>
</dbReference>
<keyword evidence="10" id="KW-1185">Reference proteome</keyword>
<evidence type="ECO:0000256" key="4">
    <source>
        <dbReference type="ARBA" id="ARBA00022630"/>
    </source>
</evidence>
<reference evidence="9 10" key="1">
    <citation type="journal article" date="2009" name="Stand. Genomic Sci.">
        <title>Complete genome sequence of Cryptobacterium curtum type strain (12-3).</title>
        <authorList>
            <person name="Mavrommatis K."/>
            <person name="Pukall R."/>
            <person name="Rohde C."/>
            <person name="Chen F."/>
            <person name="Sims D."/>
            <person name="Brettin T."/>
            <person name="Kuske C."/>
            <person name="Detter J.C."/>
            <person name="Han C."/>
            <person name="Lapidus A."/>
            <person name="Copeland A."/>
            <person name="Glavina Del Rio T."/>
            <person name="Nolan M."/>
            <person name="Lucas S."/>
            <person name="Tice H."/>
            <person name="Cheng J.F."/>
            <person name="Bruce D."/>
            <person name="Goodwin L."/>
            <person name="Pitluck S."/>
            <person name="Ovchinnikova G."/>
            <person name="Pati A."/>
            <person name="Ivanova N."/>
            <person name="Chen A."/>
            <person name="Palaniappan K."/>
            <person name="Chain P."/>
            <person name="D'haeseleer P."/>
            <person name="Goker M."/>
            <person name="Bristow J."/>
            <person name="Eisen J.A."/>
            <person name="Markowitz V."/>
            <person name="Hugenholtz P."/>
            <person name="Rohde M."/>
            <person name="Klenk H.P."/>
            <person name="Kyrpides N.C."/>
        </authorList>
    </citation>
    <scope>NUCLEOTIDE SEQUENCE [LARGE SCALE GENOMIC DNA]</scope>
    <source>
        <strain evidence="10">ATCC 700683 / DSM 15641 / 12-3</strain>
    </source>
</reference>
<comment type="function">
    <text evidence="7">Low-potential electron donor to a number of redox enzymes.</text>
</comment>
<dbReference type="GO" id="GO:0010181">
    <property type="term" value="F:FMN binding"/>
    <property type="evidence" value="ECO:0007669"/>
    <property type="project" value="UniProtKB-UniRule"/>
</dbReference>
<dbReference type="STRING" id="469378.Ccur_10970"/>
<evidence type="ECO:0000256" key="3">
    <source>
        <dbReference type="ARBA" id="ARBA00022448"/>
    </source>
</evidence>
<dbReference type="Gene3D" id="3.40.50.360">
    <property type="match status" value="1"/>
</dbReference>
<evidence type="ECO:0000313" key="9">
    <source>
        <dbReference type="EMBL" id="ACU94788.1"/>
    </source>
</evidence>
<dbReference type="OrthoDB" id="9790745at2"/>
<evidence type="ECO:0000256" key="5">
    <source>
        <dbReference type="ARBA" id="ARBA00022643"/>
    </source>
</evidence>
<evidence type="ECO:0000256" key="2">
    <source>
        <dbReference type="ARBA" id="ARBA00005267"/>
    </source>
</evidence>
<name>C7MPE8_CRYCD</name>
<comment type="cofactor">
    <cofactor evidence="1 7">
        <name>FMN</name>
        <dbReference type="ChEBI" id="CHEBI:58210"/>
    </cofactor>
</comment>
<dbReference type="EMBL" id="CP001682">
    <property type="protein sequence ID" value="ACU94788.1"/>
    <property type="molecule type" value="Genomic_DNA"/>
</dbReference>
<dbReference type="InterPro" id="IPR010087">
    <property type="entry name" value="Flav_short"/>
</dbReference>
<dbReference type="GO" id="GO:0009055">
    <property type="term" value="F:electron transfer activity"/>
    <property type="evidence" value="ECO:0007669"/>
    <property type="project" value="UniProtKB-UniRule"/>
</dbReference>
<dbReference type="HOGENOM" id="CLU_051402_4_3_11"/>
<dbReference type="InterPro" id="IPR029039">
    <property type="entry name" value="Flavoprotein-like_sf"/>
</dbReference>
<dbReference type="PROSITE" id="PS50902">
    <property type="entry name" value="FLAVODOXIN_LIKE"/>
    <property type="match status" value="1"/>
</dbReference>
<dbReference type="NCBIfam" id="TIGR01753">
    <property type="entry name" value="flav_short"/>
    <property type="match status" value="1"/>
</dbReference>
<dbReference type="Proteomes" id="UP000000954">
    <property type="component" value="Chromosome"/>
</dbReference>
<evidence type="ECO:0000256" key="6">
    <source>
        <dbReference type="ARBA" id="ARBA00022982"/>
    </source>
</evidence>
<dbReference type="KEGG" id="ccu:Ccur_10970"/>
<protein>
    <recommendedName>
        <fullName evidence="7">Flavodoxin</fullName>
    </recommendedName>
</protein>
<dbReference type="PROSITE" id="PS00201">
    <property type="entry name" value="FLAVODOXIN"/>
    <property type="match status" value="1"/>
</dbReference>
<keyword evidence="3 7" id="KW-0813">Transport</keyword>
<gene>
    <name evidence="9" type="ordered locus">Ccur_10970</name>
</gene>
<sequence>MSKVAVVFWSGTGNTEAMADLVAQGVKEAGGDASLIQISDFDESQIDDFDAFAFGCPAMGDEELEDTEFLPVYDIVEPLLGDKKVVLFGSYDWNDGEWMELWEQRAQDAGVNVVDSLIAKDYPDDEASAECVRVGKLLVG</sequence>
<accession>C7MPE8</accession>
<dbReference type="AlphaFoldDB" id="C7MPE8"/>
<dbReference type="RefSeq" id="WP_012803473.1">
    <property type="nucleotide sequence ID" value="NC_013170.1"/>
</dbReference>
<proteinExistence type="inferred from homology"/>
<evidence type="ECO:0000256" key="1">
    <source>
        <dbReference type="ARBA" id="ARBA00001917"/>
    </source>
</evidence>
<evidence type="ECO:0000256" key="7">
    <source>
        <dbReference type="RuleBase" id="RU367037"/>
    </source>
</evidence>
<dbReference type="SUPFAM" id="SSF52218">
    <property type="entry name" value="Flavoproteins"/>
    <property type="match status" value="1"/>
</dbReference>
<evidence type="ECO:0000313" key="10">
    <source>
        <dbReference type="Proteomes" id="UP000000954"/>
    </source>
</evidence>
<evidence type="ECO:0000259" key="8">
    <source>
        <dbReference type="PROSITE" id="PS50902"/>
    </source>
</evidence>
<keyword evidence="5 7" id="KW-0288">FMN</keyword>